<dbReference type="OrthoDB" id="5321503at2"/>
<dbReference type="InterPro" id="IPR011990">
    <property type="entry name" value="TPR-like_helical_dom_sf"/>
</dbReference>
<dbReference type="SMART" id="SM00671">
    <property type="entry name" value="SEL1"/>
    <property type="match status" value="1"/>
</dbReference>
<name>U2Y7D6_9SPHN</name>
<dbReference type="eggNOG" id="COG0790">
    <property type="taxonomic scope" value="Bacteria"/>
</dbReference>
<dbReference type="AlphaFoldDB" id="U2Y7D6"/>
<evidence type="ECO:0008006" key="3">
    <source>
        <dbReference type="Google" id="ProtNLM"/>
    </source>
</evidence>
<accession>U2Y7D6</accession>
<comment type="caution">
    <text evidence="1">The sequence shown here is derived from an EMBL/GenBank/DDBJ whole genome shotgun (WGS) entry which is preliminary data.</text>
</comment>
<dbReference type="RefSeq" id="WP_021690023.1">
    <property type="nucleotide sequence ID" value="NZ_BASZ01000005.1"/>
</dbReference>
<evidence type="ECO:0000313" key="1">
    <source>
        <dbReference type="EMBL" id="GAD49116.1"/>
    </source>
</evidence>
<dbReference type="InterPro" id="IPR006597">
    <property type="entry name" value="Sel1-like"/>
</dbReference>
<proteinExistence type="predicted"/>
<evidence type="ECO:0000313" key="2">
    <source>
        <dbReference type="Proteomes" id="UP000016568"/>
    </source>
</evidence>
<sequence>MAFKHDTEAASVADGRPDLLITEYLAAAARGDVGAYFDLGVAFSTGSHGTPIDLIEAHKWFNIAAAMGHGKAAYCRADLSDEMSMREIAEAQRRARQWLAVPSRKAA</sequence>
<dbReference type="SUPFAM" id="SSF81901">
    <property type="entry name" value="HCP-like"/>
    <property type="match status" value="1"/>
</dbReference>
<dbReference type="EMBL" id="BASZ01000005">
    <property type="protein sequence ID" value="GAD49116.1"/>
    <property type="molecule type" value="Genomic_DNA"/>
</dbReference>
<dbReference type="Gene3D" id="1.25.40.10">
    <property type="entry name" value="Tetratricopeptide repeat domain"/>
    <property type="match status" value="1"/>
</dbReference>
<protein>
    <recommendedName>
        <fullName evidence="3">Sel1 repeat family protein</fullName>
    </recommendedName>
</protein>
<reference evidence="1 2" key="1">
    <citation type="submission" date="2013-09" db="EMBL/GenBank/DDBJ databases">
        <title>Whole genome shotgun sequence of Novosphingobium tardaugens NBRC 16725.</title>
        <authorList>
            <person name="Isaki S."/>
            <person name="Hosoyama A."/>
            <person name="Tsuchikane K."/>
            <person name="Katsumata H."/>
            <person name="Ando Y."/>
            <person name="Yamazaki S."/>
            <person name="Fujita N."/>
        </authorList>
    </citation>
    <scope>NUCLEOTIDE SEQUENCE [LARGE SCALE GENOMIC DNA]</scope>
    <source>
        <strain evidence="1 2">NBRC 16725</strain>
    </source>
</reference>
<dbReference type="KEGG" id="ntd:EGO55_11395"/>
<gene>
    <name evidence="1" type="ORF">NT2_05_00370</name>
</gene>
<organism evidence="1 2">
    <name type="scientific">Caenibius tardaugens NBRC 16725</name>
    <dbReference type="NCBI Taxonomy" id="1219035"/>
    <lineage>
        <taxon>Bacteria</taxon>
        <taxon>Pseudomonadati</taxon>
        <taxon>Pseudomonadota</taxon>
        <taxon>Alphaproteobacteria</taxon>
        <taxon>Sphingomonadales</taxon>
        <taxon>Erythrobacteraceae</taxon>
        <taxon>Caenibius</taxon>
    </lineage>
</organism>
<dbReference type="Proteomes" id="UP000016568">
    <property type="component" value="Unassembled WGS sequence"/>
</dbReference>
<keyword evidence="2" id="KW-1185">Reference proteome</keyword>